<feature type="transmembrane region" description="Helical" evidence="9">
    <location>
        <begin position="110"/>
        <end position="128"/>
    </location>
</feature>
<feature type="transmembrane region" description="Helical" evidence="9">
    <location>
        <begin position="479"/>
        <end position="502"/>
    </location>
</feature>
<dbReference type="InterPro" id="IPR001750">
    <property type="entry name" value="ND/Mrp_TM"/>
</dbReference>
<feature type="transmembrane region" description="Helical" evidence="9">
    <location>
        <begin position="207"/>
        <end position="232"/>
    </location>
</feature>
<dbReference type="Proteomes" id="UP001596203">
    <property type="component" value="Unassembled WGS sequence"/>
</dbReference>
<dbReference type="InterPro" id="IPR050586">
    <property type="entry name" value="CPA3_Na-H_Antiporter_D"/>
</dbReference>
<evidence type="ECO:0000259" key="10">
    <source>
        <dbReference type="Pfam" id="PF00361"/>
    </source>
</evidence>
<evidence type="ECO:0000256" key="7">
    <source>
        <dbReference type="RuleBase" id="RU000320"/>
    </source>
</evidence>
<dbReference type="RefSeq" id="WP_377421405.1">
    <property type="nucleotide sequence ID" value="NZ_JBHSPR010000010.1"/>
</dbReference>
<feature type="domain" description="NADH:quinone oxidoreductase/Mrp antiporter transmembrane" evidence="10">
    <location>
        <begin position="130"/>
        <end position="416"/>
    </location>
</feature>
<gene>
    <name evidence="11" type="ORF">ACFP2T_13765</name>
</gene>
<keyword evidence="4 7" id="KW-0812">Transmembrane</keyword>
<comment type="caution">
    <text evidence="11">The sequence shown here is derived from an EMBL/GenBank/DDBJ whole genome shotgun (WGS) entry which is preliminary data.</text>
</comment>
<sequence>MNFLVPLPVVVPLLGAALTLVLIRRPRLQRAISVTVLVVTLTVATLLLWHAYRNGPLVVYVGEWPAPLGIVLVADQVAALMLVASAAVTLCVLLYSIGEGRADPGQHAPVVIYHPTYLVLTAGVTNAFLSGDLFNLFVGFEILLAASYVLLTLGGTEERIRAGTTYVVVSLLSSMIFLTAIGLVYAATGTLNLAQLVERLDALPADLQLVLHFMLLLAFGIKAAVFPLSAWLPDSYPTAPAPVTAVFAGLLTKVGVYAIIRTETLLFPDGRAAEALLVVALLTMLVGILGAVAQSDIKRLLSFTLVSHIGYMLFGIALASTAGLAGAIFYVVHHITVQTTLFLAAGLVERRTGSTHLDRIGGLARTAPLLGLLFFLPALSLAGVPPFSGFLGKLGLLQAGVAAGGVLAWLLVAGGTLTSLLTLYATTKVWNLAFWRSPRTPDPEASSGPPEPEASSGPPDPEASSGLPDPEASERLPRLMVGATVALVLLGLGLTVAAGPLFGVSIEAAEDLRRRTPYVEAVFPGGPP</sequence>
<feature type="transmembrane region" description="Helical" evidence="9">
    <location>
        <begin position="166"/>
        <end position="187"/>
    </location>
</feature>
<name>A0ABW1K715_9ACTN</name>
<evidence type="ECO:0000256" key="5">
    <source>
        <dbReference type="ARBA" id="ARBA00022989"/>
    </source>
</evidence>
<dbReference type="EMBL" id="JBHSPR010000010">
    <property type="protein sequence ID" value="MFC6017270.1"/>
    <property type="molecule type" value="Genomic_DNA"/>
</dbReference>
<evidence type="ECO:0000256" key="8">
    <source>
        <dbReference type="SAM" id="MobiDB-lite"/>
    </source>
</evidence>
<feature type="transmembrane region" description="Helical" evidence="9">
    <location>
        <begin position="272"/>
        <end position="293"/>
    </location>
</feature>
<dbReference type="NCBIfam" id="NF009308">
    <property type="entry name" value="PRK12665.1"/>
    <property type="match status" value="1"/>
</dbReference>
<comment type="subcellular location">
    <subcellularLocation>
        <location evidence="1">Cell membrane</location>
        <topology evidence="1">Multi-pass membrane protein</topology>
    </subcellularLocation>
    <subcellularLocation>
        <location evidence="7">Membrane</location>
        <topology evidence="7">Multi-pass membrane protein</topology>
    </subcellularLocation>
</comment>
<dbReference type="PRINTS" id="PR01437">
    <property type="entry name" value="NUOXDRDTASE4"/>
</dbReference>
<feature type="transmembrane region" description="Helical" evidence="9">
    <location>
        <begin position="239"/>
        <end position="260"/>
    </location>
</feature>
<feature type="transmembrane region" description="Helical" evidence="9">
    <location>
        <begin position="327"/>
        <end position="348"/>
    </location>
</feature>
<organism evidence="11 12">
    <name type="scientific">Plantactinospora solaniradicis</name>
    <dbReference type="NCBI Taxonomy" id="1723736"/>
    <lineage>
        <taxon>Bacteria</taxon>
        <taxon>Bacillati</taxon>
        <taxon>Actinomycetota</taxon>
        <taxon>Actinomycetes</taxon>
        <taxon>Micromonosporales</taxon>
        <taxon>Micromonosporaceae</taxon>
        <taxon>Plantactinospora</taxon>
    </lineage>
</organism>
<feature type="transmembrane region" description="Helical" evidence="9">
    <location>
        <begin position="407"/>
        <end position="426"/>
    </location>
</feature>
<feature type="transmembrane region" description="Helical" evidence="9">
    <location>
        <begin position="31"/>
        <end position="52"/>
    </location>
</feature>
<evidence type="ECO:0000256" key="4">
    <source>
        <dbReference type="ARBA" id="ARBA00022692"/>
    </source>
</evidence>
<feature type="transmembrane region" description="Helical" evidence="9">
    <location>
        <begin position="77"/>
        <end position="98"/>
    </location>
</feature>
<feature type="transmembrane region" description="Helical" evidence="9">
    <location>
        <begin position="6"/>
        <end position="24"/>
    </location>
</feature>
<feature type="compositionally biased region" description="Low complexity" evidence="8">
    <location>
        <begin position="443"/>
        <end position="466"/>
    </location>
</feature>
<dbReference type="PANTHER" id="PTHR42703:SF1">
    <property type="entry name" value="NA(+)_H(+) ANTIPORTER SUBUNIT D1"/>
    <property type="match status" value="1"/>
</dbReference>
<reference evidence="12" key="1">
    <citation type="journal article" date="2019" name="Int. J. Syst. Evol. Microbiol.">
        <title>The Global Catalogue of Microorganisms (GCM) 10K type strain sequencing project: providing services to taxonomists for standard genome sequencing and annotation.</title>
        <authorList>
            <consortium name="The Broad Institute Genomics Platform"/>
            <consortium name="The Broad Institute Genome Sequencing Center for Infectious Disease"/>
            <person name="Wu L."/>
            <person name="Ma J."/>
        </authorList>
    </citation>
    <scope>NUCLEOTIDE SEQUENCE [LARGE SCALE GENOMIC DNA]</scope>
    <source>
        <strain evidence="12">ZS-35-S2</strain>
    </source>
</reference>
<dbReference type="InterPro" id="IPR003918">
    <property type="entry name" value="NADH_UbQ_OxRdtase"/>
</dbReference>
<feature type="transmembrane region" description="Helical" evidence="9">
    <location>
        <begin position="134"/>
        <end position="154"/>
    </location>
</feature>
<evidence type="ECO:0000313" key="12">
    <source>
        <dbReference type="Proteomes" id="UP001596203"/>
    </source>
</evidence>
<feature type="region of interest" description="Disordered" evidence="8">
    <location>
        <begin position="440"/>
        <end position="473"/>
    </location>
</feature>
<comment type="similarity">
    <text evidence="2">Belongs to the CPA3 antiporters (TC 2.A.63) subunit D family.</text>
</comment>
<evidence type="ECO:0000256" key="2">
    <source>
        <dbReference type="ARBA" id="ARBA00005346"/>
    </source>
</evidence>
<evidence type="ECO:0000256" key="6">
    <source>
        <dbReference type="ARBA" id="ARBA00023136"/>
    </source>
</evidence>
<accession>A0ABW1K715</accession>
<dbReference type="Pfam" id="PF00361">
    <property type="entry name" value="Proton_antipo_M"/>
    <property type="match status" value="1"/>
</dbReference>
<evidence type="ECO:0000256" key="3">
    <source>
        <dbReference type="ARBA" id="ARBA00022475"/>
    </source>
</evidence>
<keyword evidence="12" id="KW-1185">Reference proteome</keyword>
<protein>
    <submittedName>
        <fullName evidence="11">Na+/H+ antiporter subunit D</fullName>
    </submittedName>
</protein>
<keyword evidence="6 9" id="KW-0472">Membrane</keyword>
<proteinExistence type="inferred from homology"/>
<keyword evidence="5 9" id="KW-1133">Transmembrane helix</keyword>
<feature type="transmembrane region" description="Helical" evidence="9">
    <location>
        <begin position="300"/>
        <end position="321"/>
    </location>
</feature>
<evidence type="ECO:0000256" key="9">
    <source>
        <dbReference type="SAM" id="Phobius"/>
    </source>
</evidence>
<feature type="transmembrane region" description="Helical" evidence="9">
    <location>
        <begin position="369"/>
        <end position="387"/>
    </location>
</feature>
<evidence type="ECO:0000256" key="1">
    <source>
        <dbReference type="ARBA" id="ARBA00004651"/>
    </source>
</evidence>
<dbReference type="PANTHER" id="PTHR42703">
    <property type="entry name" value="NADH DEHYDROGENASE"/>
    <property type="match status" value="1"/>
</dbReference>
<keyword evidence="3" id="KW-1003">Cell membrane</keyword>
<evidence type="ECO:0000313" key="11">
    <source>
        <dbReference type="EMBL" id="MFC6017270.1"/>
    </source>
</evidence>